<evidence type="ECO:0000256" key="11">
    <source>
        <dbReference type="ARBA" id="ARBA00022837"/>
    </source>
</evidence>
<feature type="signal peptide" evidence="16">
    <location>
        <begin position="1"/>
        <end position="16"/>
    </location>
</feature>
<dbReference type="PANTHER" id="PTHR14218">
    <property type="entry name" value="PROTEASE S8 TRIPEPTIDYL PEPTIDASE I CLN2"/>
    <property type="match status" value="1"/>
</dbReference>
<evidence type="ECO:0000256" key="14">
    <source>
        <dbReference type="ARBA" id="ARBA00023180"/>
    </source>
</evidence>
<evidence type="ECO:0000256" key="15">
    <source>
        <dbReference type="PROSITE-ProRule" id="PRU01032"/>
    </source>
</evidence>
<dbReference type="SUPFAM" id="SSF52743">
    <property type="entry name" value="Subtilisin-like"/>
    <property type="match status" value="1"/>
</dbReference>
<dbReference type="EC" id="3.4.14.10" evidence="4"/>
<dbReference type="InterPro" id="IPR000209">
    <property type="entry name" value="Peptidase_S8/S53_dom"/>
</dbReference>
<feature type="active site" description="Charge relay system" evidence="15">
    <location>
        <position position="286"/>
    </location>
</feature>
<reference evidence="18 19" key="1">
    <citation type="submission" date="2023-11" db="EMBL/GenBank/DDBJ databases">
        <title>An acidophilic fungus is an integral part of prey digestion in a carnivorous sundew plant.</title>
        <authorList>
            <person name="Tsai I.J."/>
        </authorList>
    </citation>
    <scope>NUCLEOTIDE SEQUENCE [LARGE SCALE GENOMIC DNA]</scope>
    <source>
        <strain evidence="18">169a</strain>
    </source>
</reference>
<keyword evidence="9 15" id="KW-0378">Hydrolase</keyword>
<evidence type="ECO:0000313" key="18">
    <source>
        <dbReference type="EMBL" id="WPH01630.1"/>
    </source>
</evidence>
<protein>
    <recommendedName>
        <fullName evidence="4">tripeptidyl-peptidase II</fullName>
        <ecNumber evidence="4">3.4.14.10</ecNumber>
    </recommendedName>
</protein>
<keyword evidence="19" id="KW-1185">Reference proteome</keyword>
<evidence type="ECO:0000256" key="5">
    <source>
        <dbReference type="ARBA" id="ARBA00022525"/>
    </source>
</evidence>
<dbReference type="Proteomes" id="UP001303373">
    <property type="component" value="Chromosome 6"/>
</dbReference>
<evidence type="ECO:0000256" key="12">
    <source>
        <dbReference type="ARBA" id="ARBA00023026"/>
    </source>
</evidence>
<evidence type="ECO:0000256" key="10">
    <source>
        <dbReference type="ARBA" id="ARBA00022825"/>
    </source>
</evidence>
<evidence type="ECO:0000256" key="9">
    <source>
        <dbReference type="ARBA" id="ARBA00022801"/>
    </source>
</evidence>
<organism evidence="18 19">
    <name type="scientific">Acrodontium crateriforme</name>
    <dbReference type="NCBI Taxonomy" id="150365"/>
    <lineage>
        <taxon>Eukaryota</taxon>
        <taxon>Fungi</taxon>
        <taxon>Dikarya</taxon>
        <taxon>Ascomycota</taxon>
        <taxon>Pezizomycotina</taxon>
        <taxon>Dothideomycetes</taxon>
        <taxon>Dothideomycetidae</taxon>
        <taxon>Mycosphaerellales</taxon>
        <taxon>Teratosphaeriaceae</taxon>
        <taxon>Acrodontium</taxon>
    </lineage>
</organism>
<dbReference type="GO" id="GO:0046872">
    <property type="term" value="F:metal ion binding"/>
    <property type="evidence" value="ECO:0007669"/>
    <property type="project" value="UniProtKB-UniRule"/>
</dbReference>
<evidence type="ECO:0000256" key="2">
    <source>
        <dbReference type="ARBA" id="ARBA00002451"/>
    </source>
</evidence>
<name>A0AAQ3M5E9_9PEZI</name>
<dbReference type="SMART" id="SM00944">
    <property type="entry name" value="Pro-kuma_activ"/>
    <property type="match status" value="1"/>
</dbReference>
<evidence type="ECO:0000313" key="19">
    <source>
        <dbReference type="Proteomes" id="UP001303373"/>
    </source>
</evidence>
<evidence type="ECO:0000256" key="3">
    <source>
        <dbReference type="ARBA" id="ARBA00004239"/>
    </source>
</evidence>
<dbReference type="GO" id="GO:0008240">
    <property type="term" value="F:tripeptidyl-peptidase activity"/>
    <property type="evidence" value="ECO:0007669"/>
    <property type="project" value="UniProtKB-EC"/>
</dbReference>
<dbReference type="PROSITE" id="PS51695">
    <property type="entry name" value="SEDOLISIN"/>
    <property type="match status" value="1"/>
</dbReference>
<sequence length="594" mass="65171">MRHMLFILCVAHGASAAVLETLRDIPRGWQYRERAPSSRKHLLRIAMNNPHHDKFERSLLEISTPDHPRYGQYLTREELKEMLRPLPEATAAVMDWLFDAGVEPDAINDKGECINVDIPMITAERLLATKFNVYSNKYQDSETIVRTLEYSIPEHLHQHIDMIQPTTRFGEIRPQRSTLFDMKVNGTAHGISKLARNNSDCGAGVTPACLQKLYNIDTSDIKLKNKSVGFAAFNNFLMQYPRYKDLVLFEEQYATFVQGQNFTWSGINGGELDQNYSGDSGEANLDNQYLLATAHPVPIHAYSIGGLAPTDADLDEPNASSAQNEPYLDFLTYILDQPDDELPHTLSTSYGEDEQSSPLSYRINVCNMFGQLGARGVSVIFSSGDTGVGSACQTNDGKNTTRFLPIFPAACPFVTSVGGTTGTNPEFAASFSSGGFSDTWARPSWQADAVSTYLDILGDMWDGYYNKTGRGFPDVAMQSQDFQVVDKGLNAGISGTSAAAPAFAGVVALLNALRIDAGQKPLGFLNPFIYSSGYKGLNDITDGGSSGCNGTDIYSGKQTPHVQNASWKAVKGWDPVTGYGTPDFQKLRKLAMTI</sequence>
<dbReference type="InterPro" id="IPR023828">
    <property type="entry name" value="Peptidase_S8_Ser-AS"/>
</dbReference>
<dbReference type="PROSITE" id="PS00138">
    <property type="entry name" value="SUBTILASE_SER"/>
    <property type="match status" value="1"/>
</dbReference>
<dbReference type="CDD" id="cd11377">
    <property type="entry name" value="Pro-peptidase_S53"/>
    <property type="match status" value="1"/>
</dbReference>
<keyword evidence="13" id="KW-0865">Zymogen</keyword>
<dbReference type="FunFam" id="3.40.50.200:FF:000015">
    <property type="entry name" value="Tripeptidyl peptidase A"/>
    <property type="match status" value="1"/>
</dbReference>
<feature type="binding site" evidence="15">
    <location>
        <position position="540"/>
    </location>
    <ligand>
        <name>Ca(2+)</name>
        <dbReference type="ChEBI" id="CHEBI:29108"/>
    </ligand>
</feature>
<comment type="subcellular location">
    <subcellularLocation>
        <location evidence="3">Secreted</location>
        <location evidence="3">Extracellular space</location>
    </subcellularLocation>
</comment>
<comment type="cofactor">
    <cofactor evidence="15">
        <name>Ca(2+)</name>
        <dbReference type="ChEBI" id="CHEBI:29108"/>
    </cofactor>
    <text evidence="15">Binds 1 Ca(2+) ion per subunit.</text>
</comment>
<keyword evidence="11 15" id="KW-0106">Calcium</keyword>
<keyword evidence="7 15" id="KW-0479">Metal-binding</keyword>
<evidence type="ECO:0000256" key="1">
    <source>
        <dbReference type="ARBA" id="ARBA00001910"/>
    </source>
</evidence>
<gene>
    <name evidence="18" type="ORF">R9X50_00448000</name>
</gene>
<proteinExistence type="predicted"/>
<comment type="function">
    <text evidence="2">Secreted tripeptidyl-peptidase which degrades proteins at acidic pHs and is involved in virulence.</text>
</comment>
<dbReference type="InterPro" id="IPR030400">
    <property type="entry name" value="Sedolisin_dom"/>
</dbReference>
<keyword evidence="10 15" id="KW-0720">Serine protease</keyword>
<dbReference type="InterPro" id="IPR036852">
    <property type="entry name" value="Peptidase_S8/S53_dom_sf"/>
</dbReference>
<keyword evidence="12" id="KW-0843">Virulence</keyword>
<keyword evidence="8 16" id="KW-0732">Signal</keyword>
<evidence type="ECO:0000256" key="16">
    <source>
        <dbReference type="SAM" id="SignalP"/>
    </source>
</evidence>
<dbReference type="Pfam" id="PF09286">
    <property type="entry name" value="Pro-kuma_activ"/>
    <property type="match status" value="1"/>
</dbReference>
<accession>A0AAQ3M5E9</accession>
<dbReference type="Pfam" id="PF00082">
    <property type="entry name" value="Peptidase_S8"/>
    <property type="match status" value="1"/>
</dbReference>
<evidence type="ECO:0000256" key="4">
    <source>
        <dbReference type="ARBA" id="ARBA00012462"/>
    </source>
</evidence>
<dbReference type="AlphaFoldDB" id="A0AAQ3M5E9"/>
<dbReference type="CDD" id="cd04056">
    <property type="entry name" value="Peptidases_S53"/>
    <property type="match status" value="1"/>
</dbReference>
<feature type="binding site" evidence="15">
    <location>
        <position position="539"/>
    </location>
    <ligand>
        <name>Ca(2+)</name>
        <dbReference type="ChEBI" id="CHEBI:29108"/>
    </ligand>
</feature>
<dbReference type="PANTHER" id="PTHR14218:SF15">
    <property type="entry name" value="TRIPEPTIDYL-PEPTIDASE 1"/>
    <property type="match status" value="1"/>
</dbReference>
<dbReference type="SUPFAM" id="SSF54897">
    <property type="entry name" value="Protease propeptides/inhibitors"/>
    <property type="match status" value="1"/>
</dbReference>
<evidence type="ECO:0000256" key="7">
    <source>
        <dbReference type="ARBA" id="ARBA00022723"/>
    </source>
</evidence>
<dbReference type="Gene3D" id="3.40.50.200">
    <property type="entry name" value="Peptidase S8/S53 domain"/>
    <property type="match status" value="1"/>
</dbReference>
<dbReference type="EMBL" id="CP138585">
    <property type="protein sequence ID" value="WPH01630.1"/>
    <property type="molecule type" value="Genomic_DNA"/>
</dbReference>
<feature type="binding site" evidence="15">
    <location>
        <position position="572"/>
    </location>
    <ligand>
        <name>Ca(2+)</name>
        <dbReference type="ChEBI" id="CHEBI:29108"/>
    </ligand>
</feature>
<evidence type="ECO:0000256" key="6">
    <source>
        <dbReference type="ARBA" id="ARBA00022670"/>
    </source>
</evidence>
<comment type="catalytic activity">
    <reaction evidence="1">
        <text>Release of an N-terminal tripeptide from a polypeptide.</text>
        <dbReference type="EC" id="3.4.14.10"/>
    </reaction>
</comment>
<dbReference type="InterPro" id="IPR050819">
    <property type="entry name" value="Tripeptidyl-peptidase_I"/>
</dbReference>
<evidence type="ECO:0000259" key="17">
    <source>
        <dbReference type="PROSITE" id="PS51695"/>
    </source>
</evidence>
<keyword evidence="6 15" id="KW-0645">Protease</keyword>
<feature type="binding site" evidence="15">
    <location>
        <position position="574"/>
    </location>
    <ligand>
        <name>Ca(2+)</name>
        <dbReference type="ChEBI" id="CHEBI:29108"/>
    </ligand>
</feature>
<evidence type="ECO:0000256" key="8">
    <source>
        <dbReference type="ARBA" id="ARBA00022729"/>
    </source>
</evidence>
<keyword evidence="14" id="KW-0325">Glycoprotein</keyword>
<dbReference type="GO" id="GO:0004252">
    <property type="term" value="F:serine-type endopeptidase activity"/>
    <property type="evidence" value="ECO:0007669"/>
    <property type="project" value="UniProtKB-UniRule"/>
</dbReference>
<dbReference type="InterPro" id="IPR015366">
    <property type="entry name" value="S53_propep"/>
</dbReference>
<feature type="domain" description="Peptidase S53" evidence="17">
    <location>
        <begin position="204"/>
        <end position="594"/>
    </location>
</feature>
<dbReference type="GO" id="GO:0005576">
    <property type="term" value="C:extracellular region"/>
    <property type="evidence" value="ECO:0007669"/>
    <property type="project" value="UniProtKB-SubCell"/>
</dbReference>
<evidence type="ECO:0000256" key="13">
    <source>
        <dbReference type="ARBA" id="ARBA00023145"/>
    </source>
</evidence>
<feature type="active site" description="Charge relay system" evidence="15">
    <location>
        <position position="282"/>
    </location>
</feature>
<feature type="active site" description="Charge relay system" evidence="15">
    <location>
        <position position="497"/>
    </location>
</feature>
<feature type="chain" id="PRO_5042892307" description="tripeptidyl-peptidase II" evidence="16">
    <location>
        <begin position="17"/>
        <end position="594"/>
    </location>
</feature>
<dbReference type="GO" id="GO:0006508">
    <property type="term" value="P:proteolysis"/>
    <property type="evidence" value="ECO:0007669"/>
    <property type="project" value="UniProtKB-KW"/>
</dbReference>
<keyword evidence="5" id="KW-0964">Secreted</keyword>